<dbReference type="EMBL" id="BKAL01000015">
    <property type="protein sequence ID" value="GEP70669.1"/>
    <property type="molecule type" value="Genomic_DNA"/>
</dbReference>
<evidence type="ECO:0000256" key="1">
    <source>
        <dbReference type="SAM" id="MobiDB-lite"/>
    </source>
</evidence>
<feature type="transmembrane region" description="Helical" evidence="2">
    <location>
        <begin position="25"/>
        <end position="51"/>
    </location>
</feature>
<organism evidence="3 4">
    <name type="scientific">Cellulomonas soli</name>
    <dbReference type="NCBI Taxonomy" id="931535"/>
    <lineage>
        <taxon>Bacteria</taxon>
        <taxon>Bacillati</taxon>
        <taxon>Actinomycetota</taxon>
        <taxon>Actinomycetes</taxon>
        <taxon>Micrococcales</taxon>
        <taxon>Cellulomonadaceae</taxon>
        <taxon>Cellulomonas</taxon>
    </lineage>
</organism>
<dbReference type="AlphaFoldDB" id="A0A512PHH0"/>
<proteinExistence type="predicted"/>
<feature type="region of interest" description="Disordered" evidence="1">
    <location>
        <begin position="185"/>
        <end position="207"/>
    </location>
</feature>
<dbReference type="RefSeq" id="WP_179561730.1">
    <property type="nucleotide sequence ID" value="NZ_BAABBJ010000012.1"/>
</dbReference>
<keyword evidence="4" id="KW-1185">Reference proteome</keyword>
<evidence type="ECO:0000313" key="3">
    <source>
        <dbReference type="EMBL" id="GEP70669.1"/>
    </source>
</evidence>
<feature type="transmembrane region" description="Helical" evidence="2">
    <location>
        <begin position="63"/>
        <end position="83"/>
    </location>
</feature>
<evidence type="ECO:0008006" key="5">
    <source>
        <dbReference type="Google" id="ProtNLM"/>
    </source>
</evidence>
<keyword evidence="2" id="KW-0472">Membrane</keyword>
<dbReference type="InterPro" id="IPR021235">
    <property type="entry name" value="DUF2637"/>
</dbReference>
<evidence type="ECO:0000313" key="4">
    <source>
        <dbReference type="Proteomes" id="UP000321798"/>
    </source>
</evidence>
<accession>A0A512PHH0</accession>
<sequence length="251" mass="25237">MSTTTRRPATTRAHRARIAADAMPVLVVQTLVLGGVWASAIVVSFTGLVAAAGWANINGGQRFGVPVFIDGILVGASIAYLVARERHDRASAVIALGAMAGFAGLSIMGNATHALAGTATGVQRITGVALAVAAPLAVLVTTELLARTVIAPPPPPKVAPAPAVARAAAEATAVTIPTPAAAEAISRPARRVTTPRPTPALGADRDAQRAEVTRLVAEGLSRSAIADAVGVPLSTVKRWATAAPASEVVAV</sequence>
<dbReference type="Gene3D" id="1.10.10.60">
    <property type="entry name" value="Homeodomain-like"/>
    <property type="match status" value="1"/>
</dbReference>
<keyword evidence="2" id="KW-1133">Transmembrane helix</keyword>
<reference evidence="3 4" key="1">
    <citation type="submission" date="2019-07" db="EMBL/GenBank/DDBJ databases">
        <title>Whole genome shotgun sequence of Cellulomonas soli NBRC 109434.</title>
        <authorList>
            <person name="Hosoyama A."/>
            <person name="Uohara A."/>
            <person name="Ohji S."/>
            <person name="Ichikawa N."/>
        </authorList>
    </citation>
    <scope>NUCLEOTIDE SEQUENCE [LARGE SCALE GENOMIC DNA]</scope>
    <source>
        <strain evidence="3 4">NBRC 109434</strain>
    </source>
</reference>
<dbReference type="Pfam" id="PF10935">
    <property type="entry name" value="DUF2637"/>
    <property type="match status" value="1"/>
</dbReference>
<dbReference type="Pfam" id="PF13384">
    <property type="entry name" value="HTH_23"/>
    <property type="match status" value="1"/>
</dbReference>
<name>A0A512PHH0_9CELL</name>
<comment type="caution">
    <text evidence="3">The sequence shown here is derived from an EMBL/GenBank/DDBJ whole genome shotgun (WGS) entry which is preliminary data.</text>
</comment>
<evidence type="ECO:0000256" key="2">
    <source>
        <dbReference type="SAM" id="Phobius"/>
    </source>
</evidence>
<feature type="transmembrane region" description="Helical" evidence="2">
    <location>
        <begin position="128"/>
        <end position="146"/>
    </location>
</feature>
<protein>
    <recommendedName>
        <fullName evidence="5">Homeodomain-like domain-containing protein</fullName>
    </recommendedName>
</protein>
<dbReference type="Proteomes" id="UP000321798">
    <property type="component" value="Unassembled WGS sequence"/>
</dbReference>
<keyword evidence="2" id="KW-0812">Transmembrane</keyword>
<feature type="transmembrane region" description="Helical" evidence="2">
    <location>
        <begin position="90"/>
        <end position="108"/>
    </location>
</feature>
<gene>
    <name evidence="3" type="ORF">CSO01_33840</name>
</gene>